<dbReference type="InterPro" id="IPR017441">
    <property type="entry name" value="Protein_kinase_ATP_BS"/>
</dbReference>
<keyword evidence="6" id="KW-1133">Transmembrane helix</keyword>
<dbReference type="InterPro" id="IPR000719">
    <property type="entry name" value="Prot_kinase_dom"/>
</dbReference>
<dbReference type="GO" id="GO:0004674">
    <property type="term" value="F:protein serine/threonine kinase activity"/>
    <property type="evidence" value="ECO:0007669"/>
    <property type="project" value="InterPro"/>
</dbReference>
<evidence type="ECO:0000313" key="9">
    <source>
        <dbReference type="Proteomes" id="UP000017831"/>
    </source>
</evidence>
<dbReference type="Pfam" id="PF00069">
    <property type="entry name" value="Pkinase"/>
    <property type="match status" value="1"/>
</dbReference>
<accession>U6RCQ9</accession>
<dbReference type="PROSITE" id="PS00107">
    <property type="entry name" value="PROTEIN_KINASE_ATP"/>
    <property type="match status" value="1"/>
</dbReference>
<evidence type="ECO:0000256" key="5">
    <source>
        <dbReference type="PROSITE-ProRule" id="PRU10141"/>
    </source>
</evidence>
<protein>
    <recommendedName>
        <fullName evidence="7">Protein kinase domain-containing protein</fullName>
    </recommendedName>
</protein>
<dbReference type="GeneID" id="60061780"/>
<dbReference type="EMBL" id="AQHY01000026">
    <property type="protein sequence ID" value="EOA54404.1"/>
    <property type="molecule type" value="Genomic_DNA"/>
</dbReference>
<feature type="transmembrane region" description="Helical" evidence="6">
    <location>
        <begin position="302"/>
        <end position="322"/>
    </location>
</feature>
<keyword evidence="6" id="KW-0812">Transmembrane</keyword>
<dbReference type="Proteomes" id="UP000017831">
    <property type="component" value="Unassembled WGS sequence"/>
</dbReference>
<dbReference type="GO" id="GO:0016020">
    <property type="term" value="C:membrane"/>
    <property type="evidence" value="ECO:0007669"/>
    <property type="project" value="TreeGrafter"/>
</dbReference>
<dbReference type="InterPro" id="IPR045269">
    <property type="entry name" value="Atg1-like"/>
</dbReference>
<dbReference type="GO" id="GO:0005776">
    <property type="term" value="C:autophagosome"/>
    <property type="evidence" value="ECO:0007669"/>
    <property type="project" value="TreeGrafter"/>
</dbReference>
<name>U6RCQ9_9BACT</name>
<dbReference type="SUPFAM" id="SSF56112">
    <property type="entry name" value="Protein kinase-like (PK-like)"/>
    <property type="match status" value="1"/>
</dbReference>
<evidence type="ECO:0000256" key="1">
    <source>
        <dbReference type="ARBA" id="ARBA00022679"/>
    </source>
</evidence>
<keyword evidence="9" id="KW-1185">Reference proteome</keyword>
<sequence length="323" mass="36324">MKPNYRNIVQKGDEIYLCVNGEWFFYNQTEPPLGAGAMGTVYLGRSCQTQERVAIKRVVDKYANVPSIRERAKLEASLLFRHRNLVEMIGYCELNPYNGPIFIVSRLVQGITLDEHVNTHLRNRKDAVKRICESLYPVMDALDYLHQKGIVHMDIKPANIMIEHGSNIRLMDLGIAYTPDSVSMTSPGLIGTPKYAAPEQIIEPGQVQLTVDKTTDIYELGVTLYELLAGYNPFDSSTREETIQRQRMEVLPDRQGVPKAVVDVLRKATEKQQNERFQSSGEFKMALQKALSAPPSPVVPTWLVMVGVGCLVGIIIILLMFAL</sequence>
<dbReference type="SMART" id="SM00220">
    <property type="entry name" value="S_TKc"/>
    <property type="match status" value="1"/>
</dbReference>
<evidence type="ECO:0000256" key="4">
    <source>
        <dbReference type="ARBA" id="ARBA00022840"/>
    </source>
</evidence>
<dbReference type="GO" id="GO:0005829">
    <property type="term" value="C:cytosol"/>
    <property type="evidence" value="ECO:0007669"/>
    <property type="project" value="TreeGrafter"/>
</dbReference>
<keyword evidence="2 5" id="KW-0547">Nucleotide-binding</keyword>
<dbReference type="PROSITE" id="PS00108">
    <property type="entry name" value="PROTEIN_KINASE_ST"/>
    <property type="match status" value="1"/>
</dbReference>
<dbReference type="RefSeq" id="WP_005941072.1">
    <property type="nucleotide sequence ID" value="NZ_KB890325.1"/>
</dbReference>
<dbReference type="Gene3D" id="1.10.510.10">
    <property type="entry name" value="Transferase(Phosphotransferase) domain 1"/>
    <property type="match status" value="1"/>
</dbReference>
<dbReference type="PROSITE" id="PS50011">
    <property type="entry name" value="PROTEIN_KINASE_DOM"/>
    <property type="match status" value="1"/>
</dbReference>
<dbReference type="PANTHER" id="PTHR24348">
    <property type="entry name" value="SERINE/THREONINE-PROTEIN KINASE UNC-51-RELATED"/>
    <property type="match status" value="1"/>
</dbReference>
<keyword evidence="6" id="KW-0472">Membrane</keyword>
<dbReference type="eggNOG" id="COG0515">
    <property type="taxonomic scope" value="Bacteria"/>
</dbReference>
<dbReference type="PATRIC" id="fig|1121098.3.peg.2323"/>
<gene>
    <name evidence="8" type="ORF">HMPREF1534_02282</name>
</gene>
<feature type="domain" description="Protein kinase" evidence="7">
    <location>
        <begin position="27"/>
        <end position="291"/>
    </location>
</feature>
<organism evidence="8 9">
    <name type="scientific">Phocaeicola massiliensis B84634 = Timone 84634 = DSM 17679 = JCM 13223</name>
    <dbReference type="NCBI Taxonomy" id="1121098"/>
    <lineage>
        <taxon>Bacteria</taxon>
        <taxon>Pseudomonadati</taxon>
        <taxon>Bacteroidota</taxon>
        <taxon>Bacteroidia</taxon>
        <taxon>Bacteroidales</taxon>
        <taxon>Bacteroidaceae</taxon>
        <taxon>Phocaeicola</taxon>
    </lineage>
</organism>
<evidence type="ECO:0000256" key="3">
    <source>
        <dbReference type="ARBA" id="ARBA00022777"/>
    </source>
</evidence>
<feature type="binding site" evidence="5">
    <location>
        <position position="56"/>
    </location>
    <ligand>
        <name>ATP</name>
        <dbReference type="ChEBI" id="CHEBI:30616"/>
    </ligand>
</feature>
<keyword evidence="1" id="KW-0808">Transferase</keyword>
<dbReference type="OrthoDB" id="9813021at2"/>
<dbReference type="AlphaFoldDB" id="U6RCQ9"/>
<evidence type="ECO:0000256" key="6">
    <source>
        <dbReference type="SAM" id="Phobius"/>
    </source>
</evidence>
<dbReference type="GO" id="GO:0000407">
    <property type="term" value="C:phagophore assembly site"/>
    <property type="evidence" value="ECO:0007669"/>
    <property type="project" value="TreeGrafter"/>
</dbReference>
<dbReference type="STRING" id="1121098.HMPREF1534_02282"/>
<dbReference type="GO" id="GO:0005524">
    <property type="term" value="F:ATP binding"/>
    <property type="evidence" value="ECO:0007669"/>
    <property type="project" value="UniProtKB-UniRule"/>
</dbReference>
<reference evidence="8 9" key="1">
    <citation type="submission" date="2013-04" db="EMBL/GenBank/DDBJ databases">
        <title>The Genome Sequence of Bacteroides massiliensis DSM 17679.</title>
        <authorList>
            <consortium name="The Broad Institute Genomics Platform"/>
            <person name="Earl A."/>
            <person name="Ward D."/>
            <person name="Feldgarden M."/>
            <person name="Gevers D."/>
            <person name="Martens E."/>
            <person name="Fenner L."/>
            <person name="Roux V."/>
            <person name="Mallet M.N."/>
            <person name="Raoult D."/>
            <person name="Walker B."/>
            <person name="Young S."/>
            <person name="Zeng Q."/>
            <person name="Gargeya S."/>
            <person name="Fitzgerald M."/>
            <person name="Haas B."/>
            <person name="Abouelleil A."/>
            <person name="Allen A.W."/>
            <person name="Alvarado L."/>
            <person name="Arachchi H.M."/>
            <person name="Berlin A.M."/>
            <person name="Chapman S.B."/>
            <person name="Gainer-Dewar J."/>
            <person name="Goldberg J."/>
            <person name="Griggs A."/>
            <person name="Gujja S."/>
            <person name="Hansen M."/>
            <person name="Howarth C."/>
            <person name="Imamovic A."/>
            <person name="Ireland A."/>
            <person name="Larimer J."/>
            <person name="McCowan C."/>
            <person name="Murphy C."/>
            <person name="Pearson M."/>
            <person name="Poon T.W."/>
            <person name="Priest M."/>
            <person name="Roberts A."/>
            <person name="Saif S."/>
            <person name="Shea T."/>
            <person name="Sisk P."/>
            <person name="Sykes S."/>
            <person name="Wortman J."/>
            <person name="Nusbaum C."/>
            <person name="Birren B."/>
        </authorList>
    </citation>
    <scope>NUCLEOTIDE SEQUENCE [LARGE SCALE GENOMIC DNA]</scope>
    <source>
        <strain evidence="9">B84634 / Timone 84634 / DSM 17679 / JCM 13223</strain>
    </source>
</reference>
<dbReference type="PANTHER" id="PTHR24348:SF22">
    <property type="entry name" value="NON-SPECIFIC SERINE_THREONINE PROTEIN KINASE"/>
    <property type="match status" value="1"/>
</dbReference>
<dbReference type="InterPro" id="IPR008271">
    <property type="entry name" value="Ser/Thr_kinase_AS"/>
</dbReference>
<keyword evidence="4 5" id="KW-0067">ATP-binding</keyword>
<dbReference type="CDD" id="cd14014">
    <property type="entry name" value="STKc_PknB_like"/>
    <property type="match status" value="1"/>
</dbReference>
<evidence type="ECO:0000313" key="8">
    <source>
        <dbReference type="EMBL" id="EOA54404.1"/>
    </source>
</evidence>
<proteinExistence type="predicted"/>
<comment type="caution">
    <text evidence="8">The sequence shown here is derived from an EMBL/GenBank/DDBJ whole genome shotgun (WGS) entry which is preliminary data.</text>
</comment>
<evidence type="ECO:0000259" key="7">
    <source>
        <dbReference type="PROSITE" id="PS50011"/>
    </source>
</evidence>
<keyword evidence="3" id="KW-0418">Kinase</keyword>
<dbReference type="InterPro" id="IPR011009">
    <property type="entry name" value="Kinase-like_dom_sf"/>
</dbReference>
<dbReference type="HOGENOM" id="CLU_000288_63_44_10"/>
<evidence type="ECO:0000256" key="2">
    <source>
        <dbReference type="ARBA" id="ARBA00022741"/>
    </source>
</evidence>